<keyword evidence="13 14" id="KW-0464">Manganese</keyword>
<organism evidence="18 19">
    <name type="scientific">Candidatus Staskawiczbacteria bacterium RIFCSPHIGHO2_01_FULL_34_27</name>
    <dbReference type="NCBI Taxonomy" id="1802199"/>
    <lineage>
        <taxon>Bacteria</taxon>
        <taxon>Candidatus Staskawicziibacteriota</taxon>
    </lineage>
</organism>
<feature type="domain" description="RNase H type-2" evidence="17">
    <location>
        <begin position="18"/>
        <end position="274"/>
    </location>
</feature>
<keyword evidence="12 14" id="KW-0378">Hydrolase</keyword>
<dbReference type="GO" id="GO:0006298">
    <property type="term" value="P:mismatch repair"/>
    <property type="evidence" value="ECO:0007669"/>
    <property type="project" value="TreeGrafter"/>
</dbReference>
<dbReference type="GO" id="GO:0004523">
    <property type="term" value="F:RNA-DNA hybrid ribonuclease activity"/>
    <property type="evidence" value="ECO:0007669"/>
    <property type="project" value="UniProtKB-UniRule"/>
</dbReference>
<accession>A0A1G2HKN6</accession>
<protein>
    <recommendedName>
        <fullName evidence="7 14">Ribonuclease HII</fullName>
        <shortName evidence="14">RNase HII</shortName>
        <ecNumber evidence="6 14">3.1.26.4</ecNumber>
    </recommendedName>
</protein>
<dbReference type="Gene3D" id="3.30.420.10">
    <property type="entry name" value="Ribonuclease H-like superfamily/Ribonuclease H"/>
    <property type="match status" value="1"/>
</dbReference>
<proteinExistence type="inferred from homology"/>
<dbReference type="InterPro" id="IPR024567">
    <property type="entry name" value="RNase_HII/HIII_dom"/>
</dbReference>
<evidence type="ECO:0000256" key="16">
    <source>
        <dbReference type="RuleBase" id="RU003515"/>
    </source>
</evidence>
<comment type="caution">
    <text evidence="18">The sequence shown here is derived from an EMBL/GenBank/DDBJ whole genome shotgun (WGS) entry which is preliminary data.</text>
</comment>
<evidence type="ECO:0000256" key="5">
    <source>
        <dbReference type="ARBA" id="ARBA00007383"/>
    </source>
</evidence>
<comment type="cofactor">
    <cofactor evidence="14 15">
        <name>Mn(2+)</name>
        <dbReference type="ChEBI" id="CHEBI:29035"/>
    </cofactor>
    <cofactor evidence="14 15">
        <name>Mg(2+)</name>
        <dbReference type="ChEBI" id="CHEBI:18420"/>
    </cofactor>
    <text evidence="14 15">Manganese or magnesium. Binds 1 divalent metal ion per monomer in the absence of substrate. May bind a second metal ion after substrate binding.</text>
</comment>
<comment type="catalytic activity">
    <reaction evidence="1 14 15 16">
        <text>Endonucleolytic cleavage to 5'-phosphomonoester.</text>
        <dbReference type="EC" id="3.1.26.4"/>
    </reaction>
</comment>
<evidence type="ECO:0000256" key="13">
    <source>
        <dbReference type="ARBA" id="ARBA00023211"/>
    </source>
</evidence>
<evidence type="ECO:0000256" key="15">
    <source>
        <dbReference type="PROSITE-ProRule" id="PRU01319"/>
    </source>
</evidence>
<comment type="cofactor">
    <cofactor evidence="2">
        <name>Mg(2+)</name>
        <dbReference type="ChEBI" id="CHEBI:18420"/>
    </cofactor>
</comment>
<dbReference type="EC" id="3.1.26.4" evidence="6 14"/>
<name>A0A1G2HKN6_9BACT</name>
<dbReference type="NCBIfam" id="NF000595">
    <property type="entry name" value="PRK00015.1-3"/>
    <property type="match status" value="1"/>
</dbReference>
<reference evidence="18 19" key="1">
    <citation type="journal article" date="2016" name="Nat. Commun.">
        <title>Thousands of microbial genomes shed light on interconnected biogeochemical processes in an aquifer system.</title>
        <authorList>
            <person name="Anantharaman K."/>
            <person name="Brown C.T."/>
            <person name="Hug L.A."/>
            <person name="Sharon I."/>
            <person name="Castelle C.J."/>
            <person name="Probst A.J."/>
            <person name="Thomas B.C."/>
            <person name="Singh A."/>
            <person name="Wilkins M.J."/>
            <person name="Karaoz U."/>
            <person name="Brodie E.L."/>
            <person name="Williams K.H."/>
            <person name="Hubbard S.S."/>
            <person name="Banfield J.F."/>
        </authorList>
    </citation>
    <scope>NUCLEOTIDE SEQUENCE [LARGE SCALE GENOMIC DNA]</scope>
</reference>
<sequence length="288" mass="33164">MEFPNFNEEKKLWRKGFNVVVGLDEAGRGPLAGPVVAAAITINPKFKTLNPKQIKNSNFRNLKRILDFDNLNLFRISDLGFWISQIKDSKQLSEKKREEIYTIITKHPAIEWGVGIVSEKIIDKINILEATKLAMQKAINSLNINFNKFNKQKILPRDFNDRENHEEVLKDVGFLLIDGNFTLRQAQGKQFIPQLSIIKGDQKVFSISAASIIAKVTRDRIMQKMHKKYPQYGFEKHKGYGTALHIKNLKNFGPCKIHRKTFFPVRSLDYSVVFDRSGKFAIANFPLR</sequence>
<dbReference type="GO" id="GO:0003723">
    <property type="term" value="F:RNA binding"/>
    <property type="evidence" value="ECO:0007669"/>
    <property type="project" value="UniProtKB-UniRule"/>
</dbReference>
<dbReference type="GO" id="GO:0030145">
    <property type="term" value="F:manganese ion binding"/>
    <property type="evidence" value="ECO:0007669"/>
    <property type="project" value="UniProtKB-UniRule"/>
</dbReference>
<comment type="function">
    <text evidence="3 14 16">Endonuclease that specifically degrades the RNA of RNA-DNA hybrids.</text>
</comment>
<dbReference type="InterPro" id="IPR022898">
    <property type="entry name" value="RNase_HII"/>
</dbReference>
<dbReference type="InterPro" id="IPR001352">
    <property type="entry name" value="RNase_HII/HIII"/>
</dbReference>
<evidence type="ECO:0000256" key="7">
    <source>
        <dbReference type="ARBA" id="ARBA00019179"/>
    </source>
</evidence>
<keyword evidence="11 14" id="KW-0255">Endonuclease</keyword>
<dbReference type="EMBL" id="MHOL01000008">
    <property type="protein sequence ID" value="OGZ63036.1"/>
    <property type="molecule type" value="Genomic_DNA"/>
</dbReference>
<gene>
    <name evidence="14" type="primary">rnhB</name>
    <name evidence="18" type="ORF">A2639_00830</name>
</gene>
<dbReference type="AlphaFoldDB" id="A0A1G2HKN6"/>
<evidence type="ECO:0000256" key="4">
    <source>
        <dbReference type="ARBA" id="ARBA00004496"/>
    </source>
</evidence>
<dbReference type="HAMAP" id="MF_00052_B">
    <property type="entry name" value="RNase_HII_B"/>
    <property type="match status" value="1"/>
</dbReference>
<evidence type="ECO:0000256" key="3">
    <source>
        <dbReference type="ARBA" id="ARBA00004065"/>
    </source>
</evidence>
<keyword evidence="10 14" id="KW-0479">Metal-binding</keyword>
<dbReference type="InterPro" id="IPR036397">
    <property type="entry name" value="RNaseH_sf"/>
</dbReference>
<evidence type="ECO:0000256" key="14">
    <source>
        <dbReference type="HAMAP-Rule" id="MF_00052"/>
    </source>
</evidence>
<comment type="similarity">
    <text evidence="5 14 16">Belongs to the RNase HII family.</text>
</comment>
<dbReference type="Pfam" id="PF01351">
    <property type="entry name" value="RNase_HII"/>
    <property type="match status" value="2"/>
</dbReference>
<evidence type="ECO:0000256" key="8">
    <source>
        <dbReference type="ARBA" id="ARBA00022490"/>
    </source>
</evidence>
<evidence type="ECO:0000313" key="18">
    <source>
        <dbReference type="EMBL" id="OGZ63036.1"/>
    </source>
</evidence>
<feature type="binding site" evidence="14 15">
    <location>
        <position position="178"/>
    </location>
    <ligand>
        <name>a divalent metal cation</name>
        <dbReference type="ChEBI" id="CHEBI:60240"/>
    </ligand>
</feature>
<evidence type="ECO:0000313" key="19">
    <source>
        <dbReference type="Proteomes" id="UP000178991"/>
    </source>
</evidence>
<dbReference type="GO" id="GO:0043137">
    <property type="term" value="P:DNA replication, removal of RNA primer"/>
    <property type="evidence" value="ECO:0007669"/>
    <property type="project" value="TreeGrafter"/>
</dbReference>
<evidence type="ECO:0000256" key="11">
    <source>
        <dbReference type="ARBA" id="ARBA00022759"/>
    </source>
</evidence>
<evidence type="ECO:0000256" key="6">
    <source>
        <dbReference type="ARBA" id="ARBA00012180"/>
    </source>
</evidence>
<feature type="binding site" evidence="14 15">
    <location>
        <position position="24"/>
    </location>
    <ligand>
        <name>a divalent metal cation</name>
        <dbReference type="ChEBI" id="CHEBI:60240"/>
    </ligand>
</feature>
<comment type="subcellular location">
    <subcellularLocation>
        <location evidence="4 14">Cytoplasm</location>
    </subcellularLocation>
</comment>
<dbReference type="PANTHER" id="PTHR10954">
    <property type="entry name" value="RIBONUCLEASE H2 SUBUNIT A"/>
    <property type="match status" value="1"/>
</dbReference>
<dbReference type="GO" id="GO:0005737">
    <property type="term" value="C:cytoplasm"/>
    <property type="evidence" value="ECO:0007669"/>
    <property type="project" value="UniProtKB-SubCell"/>
</dbReference>
<keyword evidence="9 14" id="KW-0540">Nuclease</keyword>
<feature type="binding site" evidence="14 15">
    <location>
        <position position="25"/>
    </location>
    <ligand>
        <name>a divalent metal cation</name>
        <dbReference type="ChEBI" id="CHEBI:60240"/>
    </ligand>
</feature>
<evidence type="ECO:0000256" key="9">
    <source>
        <dbReference type="ARBA" id="ARBA00022722"/>
    </source>
</evidence>
<dbReference type="InterPro" id="IPR012337">
    <property type="entry name" value="RNaseH-like_sf"/>
</dbReference>
<keyword evidence="8 14" id="KW-0963">Cytoplasm</keyword>
<evidence type="ECO:0000256" key="10">
    <source>
        <dbReference type="ARBA" id="ARBA00022723"/>
    </source>
</evidence>
<evidence type="ECO:0000256" key="2">
    <source>
        <dbReference type="ARBA" id="ARBA00001946"/>
    </source>
</evidence>
<evidence type="ECO:0000256" key="1">
    <source>
        <dbReference type="ARBA" id="ARBA00000077"/>
    </source>
</evidence>
<evidence type="ECO:0000256" key="12">
    <source>
        <dbReference type="ARBA" id="ARBA00022801"/>
    </source>
</evidence>
<dbReference type="PROSITE" id="PS51975">
    <property type="entry name" value="RNASE_H_2"/>
    <property type="match status" value="1"/>
</dbReference>
<dbReference type="CDD" id="cd07182">
    <property type="entry name" value="RNase_HII_bacteria_HII_like"/>
    <property type="match status" value="1"/>
</dbReference>
<evidence type="ECO:0000259" key="17">
    <source>
        <dbReference type="PROSITE" id="PS51975"/>
    </source>
</evidence>
<dbReference type="GO" id="GO:0032299">
    <property type="term" value="C:ribonuclease H2 complex"/>
    <property type="evidence" value="ECO:0007669"/>
    <property type="project" value="TreeGrafter"/>
</dbReference>
<dbReference type="PANTHER" id="PTHR10954:SF18">
    <property type="entry name" value="RIBONUCLEASE HII"/>
    <property type="match status" value="1"/>
</dbReference>
<dbReference type="Proteomes" id="UP000178991">
    <property type="component" value="Unassembled WGS sequence"/>
</dbReference>
<dbReference type="SUPFAM" id="SSF53098">
    <property type="entry name" value="Ribonuclease H-like"/>
    <property type="match status" value="1"/>
</dbReference>